<feature type="compositionally biased region" description="Basic and acidic residues" evidence="6">
    <location>
        <begin position="1"/>
        <end position="11"/>
    </location>
</feature>
<evidence type="ECO:0000256" key="5">
    <source>
        <dbReference type="ARBA" id="ARBA00023268"/>
    </source>
</evidence>
<keyword evidence="5" id="KW-0511">Multifunctional enzyme</keyword>
<dbReference type="InterPro" id="IPR043128">
    <property type="entry name" value="Rev_trsase/Diguanyl_cyclase"/>
</dbReference>
<proteinExistence type="predicted"/>
<dbReference type="PANTHER" id="PTHR37984">
    <property type="entry name" value="PROTEIN CBG26694"/>
    <property type="match status" value="1"/>
</dbReference>
<dbReference type="Gene3D" id="2.40.70.10">
    <property type="entry name" value="Acid Proteases"/>
    <property type="match status" value="1"/>
</dbReference>
<keyword evidence="2" id="KW-0548">Nucleotidyltransferase</keyword>
<dbReference type="Pfam" id="PF00078">
    <property type="entry name" value="RVT_1"/>
    <property type="match status" value="1"/>
</dbReference>
<dbReference type="PROSITE" id="PS50994">
    <property type="entry name" value="INTEGRASE"/>
    <property type="match status" value="1"/>
</dbReference>
<keyword evidence="9" id="KW-1185">Reference proteome</keyword>
<evidence type="ECO:0000256" key="2">
    <source>
        <dbReference type="ARBA" id="ARBA00022695"/>
    </source>
</evidence>
<dbReference type="GO" id="GO:0004519">
    <property type="term" value="F:endonuclease activity"/>
    <property type="evidence" value="ECO:0007669"/>
    <property type="project" value="UniProtKB-KW"/>
</dbReference>
<dbReference type="InterPro" id="IPR041588">
    <property type="entry name" value="Integrase_H2C2"/>
</dbReference>
<dbReference type="InterPro" id="IPR000477">
    <property type="entry name" value="RT_dom"/>
</dbReference>
<dbReference type="GO" id="GO:0003676">
    <property type="term" value="F:nucleic acid binding"/>
    <property type="evidence" value="ECO:0007669"/>
    <property type="project" value="InterPro"/>
</dbReference>
<keyword evidence="1" id="KW-0808">Transferase</keyword>
<evidence type="ECO:0000259" key="7">
    <source>
        <dbReference type="PROSITE" id="PS50994"/>
    </source>
</evidence>
<keyword evidence="4" id="KW-0378">Hydrolase</keyword>
<reference evidence="9" key="1">
    <citation type="journal article" date="2019" name="Curr. Biol.">
        <title>Genome Sequence of Striga asiatica Provides Insight into the Evolution of Plant Parasitism.</title>
        <authorList>
            <person name="Yoshida S."/>
            <person name="Kim S."/>
            <person name="Wafula E.K."/>
            <person name="Tanskanen J."/>
            <person name="Kim Y.M."/>
            <person name="Honaas L."/>
            <person name="Yang Z."/>
            <person name="Spallek T."/>
            <person name="Conn C.E."/>
            <person name="Ichihashi Y."/>
            <person name="Cheong K."/>
            <person name="Cui S."/>
            <person name="Der J.P."/>
            <person name="Gundlach H."/>
            <person name="Jiao Y."/>
            <person name="Hori C."/>
            <person name="Ishida J.K."/>
            <person name="Kasahara H."/>
            <person name="Kiba T."/>
            <person name="Kim M.S."/>
            <person name="Koo N."/>
            <person name="Laohavisit A."/>
            <person name="Lee Y.H."/>
            <person name="Lumba S."/>
            <person name="McCourt P."/>
            <person name="Mortimer J.C."/>
            <person name="Mutuku J.M."/>
            <person name="Nomura T."/>
            <person name="Sasaki-Sekimoto Y."/>
            <person name="Seto Y."/>
            <person name="Wang Y."/>
            <person name="Wakatake T."/>
            <person name="Sakakibara H."/>
            <person name="Demura T."/>
            <person name="Yamaguchi S."/>
            <person name="Yoneyama K."/>
            <person name="Manabe R.I."/>
            <person name="Nelson D.C."/>
            <person name="Schulman A.H."/>
            <person name="Timko M.P."/>
            <person name="dePamphilis C.W."/>
            <person name="Choi D."/>
            <person name="Shirasu K."/>
        </authorList>
    </citation>
    <scope>NUCLEOTIDE SEQUENCE [LARGE SCALE GENOMIC DNA]</scope>
    <source>
        <strain evidence="9">cv. UVA1</strain>
    </source>
</reference>
<dbReference type="SUPFAM" id="SSF53098">
    <property type="entry name" value="Ribonuclease H-like"/>
    <property type="match status" value="1"/>
</dbReference>
<dbReference type="SUPFAM" id="SSF56672">
    <property type="entry name" value="DNA/RNA polymerases"/>
    <property type="match status" value="1"/>
</dbReference>
<dbReference type="Gene3D" id="3.10.10.10">
    <property type="entry name" value="HIV Type 1 Reverse Transcriptase, subunit A, domain 1"/>
    <property type="match status" value="1"/>
</dbReference>
<dbReference type="CDD" id="cd09274">
    <property type="entry name" value="RNase_HI_RT_Ty3"/>
    <property type="match status" value="1"/>
</dbReference>
<dbReference type="InterPro" id="IPR012337">
    <property type="entry name" value="RNaseH-like_sf"/>
</dbReference>
<dbReference type="InterPro" id="IPR021109">
    <property type="entry name" value="Peptidase_aspartic_dom_sf"/>
</dbReference>
<feature type="domain" description="Integrase catalytic" evidence="7">
    <location>
        <begin position="820"/>
        <end position="976"/>
    </location>
</feature>
<evidence type="ECO:0000256" key="1">
    <source>
        <dbReference type="ARBA" id="ARBA00022679"/>
    </source>
</evidence>
<organism evidence="8 9">
    <name type="scientific">Striga asiatica</name>
    <name type="common">Asiatic witchweed</name>
    <name type="synonym">Buchnera asiatica</name>
    <dbReference type="NCBI Taxonomy" id="4170"/>
    <lineage>
        <taxon>Eukaryota</taxon>
        <taxon>Viridiplantae</taxon>
        <taxon>Streptophyta</taxon>
        <taxon>Embryophyta</taxon>
        <taxon>Tracheophyta</taxon>
        <taxon>Spermatophyta</taxon>
        <taxon>Magnoliopsida</taxon>
        <taxon>eudicotyledons</taxon>
        <taxon>Gunneridae</taxon>
        <taxon>Pentapetalae</taxon>
        <taxon>asterids</taxon>
        <taxon>lamiids</taxon>
        <taxon>Lamiales</taxon>
        <taxon>Orobanchaceae</taxon>
        <taxon>Buchnereae</taxon>
        <taxon>Striga</taxon>
    </lineage>
</organism>
<dbReference type="AlphaFoldDB" id="A0A5A7P7Q3"/>
<dbReference type="Proteomes" id="UP000325081">
    <property type="component" value="Unassembled WGS sequence"/>
</dbReference>
<dbReference type="OrthoDB" id="1164712at2759"/>
<dbReference type="InterPro" id="IPR001584">
    <property type="entry name" value="Integrase_cat-core"/>
</dbReference>
<evidence type="ECO:0000313" key="9">
    <source>
        <dbReference type="Proteomes" id="UP000325081"/>
    </source>
</evidence>
<dbReference type="Pfam" id="PF13650">
    <property type="entry name" value="Asp_protease_2"/>
    <property type="match status" value="1"/>
</dbReference>
<dbReference type="CDD" id="cd01647">
    <property type="entry name" value="RT_LTR"/>
    <property type="match status" value="1"/>
</dbReference>
<dbReference type="Gene3D" id="1.10.340.70">
    <property type="match status" value="1"/>
</dbReference>
<dbReference type="InterPro" id="IPR043502">
    <property type="entry name" value="DNA/RNA_pol_sf"/>
</dbReference>
<evidence type="ECO:0000256" key="6">
    <source>
        <dbReference type="SAM" id="MobiDB-lite"/>
    </source>
</evidence>
<dbReference type="InterPro" id="IPR050951">
    <property type="entry name" value="Retrovirus_Pol_polyprotein"/>
</dbReference>
<evidence type="ECO:0000256" key="3">
    <source>
        <dbReference type="ARBA" id="ARBA00022722"/>
    </source>
</evidence>
<dbReference type="Gene3D" id="3.10.20.370">
    <property type="match status" value="1"/>
</dbReference>
<evidence type="ECO:0000313" key="8">
    <source>
        <dbReference type="EMBL" id="GER28809.1"/>
    </source>
</evidence>
<name>A0A5A7P7Q3_STRAF</name>
<dbReference type="InterPro" id="IPR036397">
    <property type="entry name" value="RNaseH_sf"/>
</dbReference>
<dbReference type="PANTHER" id="PTHR37984:SF5">
    <property type="entry name" value="PROTEIN NYNRIN-LIKE"/>
    <property type="match status" value="1"/>
</dbReference>
<dbReference type="InterPro" id="IPR041577">
    <property type="entry name" value="RT_RNaseH_2"/>
</dbReference>
<accession>A0A5A7P7Q3</accession>
<protein>
    <submittedName>
        <fullName evidence="8">Transposon Ty3-G gag-pol polyprotein</fullName>
    </submittedName>
</protein>
<dbReference type="Gene3D" id="3.30.420.10">
    <property type="entry name" value="Ribonuclease H-like superfamily/Ribonuclease H"/>
    <property type="match status" value="1"/>
</dbReference>
<dbReference type="Gene3D" id="3.30.70.270">
    <property type="match status" value="1"/>
</dbReference>
<dbReference type="EMBL" id="BKCP01003224">
    <property type="protein sequence ID" value="GER28809.1"/>
    <property type="molecule type" value="Genomic_DNA"/>
</dbReference>
<gene>
    <name evidence="8" type="ORF">STAS_04632</name>
</gene>
<feature type="region of interest" description="Disordered" evidence="6">
    <location>
        <begin position="1"/>
        <end position="56"/>
    </location>
</feature>
<dbReference type="GO" id="GO:0015074">
    <property type="term" value="P:DNA integration"/>
    <property type="evidence" value="ECO:0007669"/>
    <property type="project" value="InterPro"/>
</dbReference>
<keyword evidence="3" id="KW-0540">Nuclease</keyword>
<dbReference type="FunFam" id="3.10.20.370:FF:000001">
    <property type="entry name" value="Retrovirus-related Pol polyprotein from transposon 17.6-like protein"/>
    <property type="match status" value="1"/>
</dbReference>
<dbReference type="Pfam" id="PF17919">
    <property type="entry name" value="RT_RNaseH_2"/>
    <property type="match status" value="1"/>
</dbReference>
<dbReference type="GO" id="GO:0016779">
    <property type="term" value="F:nucleotidyltransferase activity"/>
    <property type="evidence" value="ECO:0007669"/>
    <property type="project" value="UniProtKB-KW"/>
</dbReference>
<comment type="caution">
    <text evidence="8">The sequence shown here is derived from an EMBL/GenBank/DDBJ whole genome shotgun (WGS) entry which is preliminary data.</text>
</comment>
<feature type="compositionally biased region" description="Basic and acidic residues" evidence="6">
    <location>
        <begin position="23"/>
        <end position="35"/>
    </location>
</feature>
<keyword evidence="4" id="KW-0255">Endonuclease</keyword>
<evidence type="ECO:0000256" key="4">
    <source>
        <dbReference type="ARBA" id="ARBA00022759"/>
    </source>
</evidence>
<dbReference type="CDD" id="cd00303">
    <property type="entry name" value="retropepsin_like"/>
    <property type="match status" value="1"/>
</dbReference>
<sequence>MPEPDDLKPTDQPKGVESPKQNTKVDSRKQIDGSKMHKSPNPFKPSIPFPSRLRDEKQEQQFRDLYNMLSKVNVNLPLRDVIKNMPSYMKFFKDLVAKKRKFGDGEKVVVYEAASAMQHDLQMKERDPGGFVIQIALENGKKTSGMLDLGAGINLMSFSIFQRLGLGDLRPTRMCLQLADRSIRYPKGVVEDILVRVGKLIVPVDFVVLDVGDVQENGKDHTILLGRPFMATTNNLVDVKNGTLNMTVLGESVSISVREAISSSSVNFVEECAFVDPTIELFEAAEEPHVRTPLTLELKELPRHLKYVFLDDEKQKPVIIFVELNRDEEQELIGVLKRNQKAIGWSLGDIKGISPSTCMHRIILEEGAKPFRDSQRQLNPNMMEVVKKEVLKLYSEGLIYPVADSEWVSPIHVVLKKGGITVIENETKEMVPTRITIGCRMCIDYRRLNAVTKKDHFLLPFIDQIIDRLSGHQFYCFLDGVSGYYQVAIAPEDQPKTTFTCPFATFAFRRMPFGLFNAPGTFQGACSPFSSICLRIAYSHFMVTSGVVLGHVVSNRGIEVDKANIDVIEKLPPPVNVKGVRSFLGHVDAFDKLKNKLVTAPVVIAPDWSLPFEIMCDASNLAVGAVLGQRVDKLLRVIYYASLTLNGAQLNYTTTEKELLAVIFSLEKFRCYILGSKVIVHSDHAALRYLLKIRDKKGCENVVADHRSRIVPTDHSLTLHEHVDIKDSFPYEHVSEVVSVPWYADIVGKDEILRRCVPEDEQPDVLAFCHELQCGGHFRGRKTALKVLQSGLFWPTLFKDAYISCKSCDRCQRIGNIGPRNEMPLVNNGQVDIFYVWGIDFMGPFPKSFGFEYILLAVDYVSKWVEAIPTRTCDAKVVIKFLQTIVSDGGKHFCNRIFEKLMKKYDISHKVATPYHPQTSGQAETSNKQIKTILENTVNSSRKDWSSRLDDALWAQRTTYKGVLGMSPFRLVYGKACHHPVEIEHKAVWAIKRMNLDLDAAGRERMWQLSELEELRNEAYENSKIYKDKVKKLHDSTIVRKNLIPGMKVLLFNSRLRLFSGKLMSRWSGPYVVDEVLTLGAVRLRSPANGDLFVVKGQRVKSYFEGEFGKQHKCAELPA</sequence>
<dbReference type="Pfam" id="PF17921">
    <property type="entry name" value="Integrase_H2C2"/>
    <property type="match status" value="1"/>
</dbReference>